<dbReference type="GO" id="GO:0016747">
    <property type="term" value="F:acyltransferase activity, transferring groups other than amino-acyl groups"/>
    <property type="evidence" value="ECO:0007669"/>
    <property type="project" value="TreeGrafter"/>
</dbReference>
<dbReference type="Gene3D" id="3.40.50.1820">
    <property type="entry name" value="alpha/beta hydrolase"/>
    <property type="match status" value="1"/>
</dbReference>
<dbReference type="InterPro" id="IPR050583">
    <property type="entry name" value="Mycobacterial_A85_antigen"/>
</dbReference>
<evidence type="ECO:0000313" key="3">
    <source>
        <dbReference type="EMBL" id="MBO8444105.1"/>
    </source>
</evidence>
<accession>A0A9D9H7M6</accession>
<dbReference type="InterPro" id="IPR013783">
    <property type="entry name" value="Ig-like_fold"/>
</dbReference>
<protein>
    <submittedName>
        <fullName evidence="3">Esterase</fullName>
    </submittedName>
</protein>
<reference evidence="3" key="1">
    <citation type="submission" date="2020-10" db="EMBL/GenBank/DDBJ databases">
        <authorList>
            <person name="Gilroy R."/>
        </authorList>
    </citation>
    <scope>NUCLEOTIDE SEQUENCE</scope>
    <source>
        <strain evidence="3">D5-748</strain>
    </source>
</reference>
<reference evidence="3" key="2">
    <citation type="journal article" date="2021" name="PeerJ">
        <title>Extensive microbial diversity within the chicken gut microbiome revealed by metagenomics and culture.</title>
        <authorList>
            <person name="Gilroy R."/>
            <person name="Ravi A."/>
            <person name="Getino M."/>
            <person name="Pursley I."/>
            <person name="Horton D.L."/>
            <person name="Alikhan N.F."/>
            <person name="Baker D."/>
            <person name="Gharbi K."/>
            <person name="Hall N."/>
            <person name="Watson M."/>
            <person name="Adriaenssens E.M."/>
            <person name="Foster-Nyarko E."/>
            <person name="Jarju S."/>
            <person name="Secka A."/>
            <person name="Antonio M."/>
            <person name="Oren A."/>
            <person name="Chaudhuri R.R."/>
            <person name="La Ragione R."/>
            <person name="Hildebrand F."/>
            <person name="Pallen M.J."/>
        </authorList>
    </citation>
    <scope>NUCLEOTIDE SEQUENCE</scope>
    <source>
        <strain evidence="3">D5-748</strain>
    </source>
</reference>
<dbReference type="GO" id="GO:0005975">
    <property type="term" value="P:carbohydrate metabolic process"/>
    <property type="evidence" value="ECO:0007669"/>
    <property type="project" value="InterPro"/>
</dbReference>
<feature type="signal peptide" evidence="1">
    <location>
        <begin position="1"/>
        <end position="27"/>
    </location>
</feature>
<proteinExistence type="predicted"/>
<dbReference type="Proteomes" id="UP000823619">
    <property type="component" value="Unassembled WGS sequence"/>
</dbReference>
<comment type="caution">
    <text evidence="3">The sequence shown here is derived from an EMBL/GenBank/DDBJ whole genome shotgun (WGS) entry which is preliminary data.</text>
</comment>
<evidence type="ECO:0000313" key="4">
    <source>
        <dbReference type="Proteomes" id="UP000823619"/>
    </source>
</evidence>
<dbReference type="SUPFAM" id="SSF81296">
    <property type="entry name" value="E set domains"/>
    <property type="match status" value="1"/>
</dbReference>
<keyword evidence="1" id="KW-0732">Signal</keyword>
<dbReference type="InterPro" id="IPR000801">
    <property type="entry name" value="Esterase-like"/>
</dbReference>
<dbReference type="CDD" id="cd11294">
    <property type="entry name" value="E_set_Esterase_like_N"/>
    <property type="match status" value="1"/>
</dbReference>
<sequence>MTHLGLYCRKNVLALLAVLLMAVPAIGQQAIFTSEGLASPQINEDNSVTFRIYAPKAVKVEVCGDFLVSDEGGWGSAGLTEDGHGVWSWTSAPLASELYSYAFVVDGLRMLDPSNVFLMRDVRSLMNIFIVPGERGALYSVNDVSHGTVSKVWYESESLGMSRRMTVYTPAGYEDSGSRRYPVLYLLHGMGGDEDAWMTLGRATQILDNLIAAGKAVPMIVVMPNGNAALPSAPGEGPDGLYQPITRPPKSMEGSYEASFLEIVRFVDSHYRTVRKAEDRAVAGLSMGGFHSFHISKQYPDTFGYVGLFSAAVRQLEDGTGVYADFDRKIARQFADGVELYYIAIGKDDFLYDENVRLRSYLDSHGYPYEYHESDGGHIWRNWRIYLTDFLQKIF</sequence>
<dbReference type="EMBL" id="JADIMO010000006">
    <property type="protein sequence ID" value="MBO8444105.1"/>
    <property type="molecule type" value="Genomic_DNA"/>
</dbReference>
<organism evidence="3 4">
    <name type="scientific">Candidatus Cryptobacteroides merdavium</name>
    <dbReference type="NCBI Taxonomy" id="2840769"/>
    <lineage>
        <taxon>Bacteria</taxon>
        <taxon>Pseudomonadati</taxon>
        <taxon>Bacteroidota</taxon>
        <taxon>Bacteroidia</taxon>
        <taxon>Bacteroidales</taxon>
        <taxon>Candidatus Cryptobacteroides</taxon>
    </lineage>
</organism>
<dbReference type="PANTHER" id="PTHR48098">
    <property type="entry name" value="ENTEROCHELIN ESTERASE-RELATED"/>
    <property type="match status" value="1"/>
</dbReference>
<dbReference type="InterPro" id="IPR014756">
    <property type="entry name" value="Ig_E-set"/>
</dbReference>
<feature type="domain" description="Glycoside hydrolase family 13 N-terminal" evidence="2">
    <location>
        <begin position="44"/>
        <end position="105"/>
    </location>
</feature>
<dbReference type="GO" id="GO:0004553">
    <property type="term" value="F:hydrolase activity, hydrolyzing O-glycosyl compounds"/>
    <property type="evidence" value="ECO:0007669"/>
    <property type="project" value="InterPro"/>
</dbReference>
<evidence type="ECO:0000259" key="2">
    <source>
        <dbReference type="Pfam" id="PF02922"/>
    </source>
</evidence>
<name>A0A9D9H7M6_9BACT</name>
<gene>
    <name evidence="3" type="ORF">IAC23_00165</name>
</gene>
<dbReference type="InterPro" id="IPR029058">
    <property type="entry name" value="AB_hydrolase_fold"/>
</dbReference>
<dbReference type="PANTHER" id="PTHR48098:SF1">
    <property type="entry name" value="DIACYLGLYCEROL ACYLTRANSFERASE_MYCOLYLTRANSFERASE AG85A"/>
    <property type="match status" value="1"/>
</dbReference>
<dbReference type="InterPro" id="IPR004193">
    <property type="entry name" value="Glyco_hydro_13_N"/>
</dbReference>
<dbReference type="AlphaFoldDB" id="A0A9D9H7M6"/>
<dbReference type="Pfam" id="PF02922">
    <property type="entry name" value="CBM_48"/>
    <property type="match status" value="1"/>
</dbReference>
<dbReference type="SUPFAM" id="SSF53474">
    <property type="entry name" value="alpha/beta-Hydrolases"/>
    <property type="match status" value="1"/>
</dbReference>
<evidence type="ECO:0000256" key="1">
    <source>
        <dbReference type="SAM" id="SignalP"/>
    </source>
</evidence>
<dbReference type="Gene3D" id="2.60.40.10">
    <property type="entry name" value="Immunoglobulins"/>
    <property type="match status" value="1"/>
</dbReference>
<feature type="chain" id="PRO_5039085046" evidence="1">
    <location>
        <begin position="28"/>
        <end position="395"/>
    </location>
</feature>
<dbReference type="Pfam" id="PF00756">
    <property type="entry name" value="Esterase"/>
    <property type="match status" value="1"/>
</dbReference>